<evidence type="ECO:0000313" key="2">
    <source>
        <dbReference type="Proteomes" id="UP000619788"/>
    </source>
</evidence>
<evidence type="ECO:0008006" key="3">
    <source>
        <dbReference type="Google" id="ProtNLM"/>
    </source>
</evidence>
<dbReference type="RefSeq" id="WP_204068994.1">
    <property type="nucleotide sequence ID" value="NZ_BOOJ01000075.1"/>
</dbReference>
<gene>
    <name evidence="1" type="ORF">Psi01_76000</name>
</gene>
<protein>
    <recommendedName>
        <fullName evidence="3">IrrE N-terminal-like domain-containing protein</fullName>
    </recommendedName>
</protein>
<dbReference type="Proteomes" id="UP000619788">
    <property type="component" value="Unassembled WGS sequence"/>
</dbReference>
<sequence length="199" mass="21738">MADHSTGRPGWLHVGPLEPRLRRHWDPGTFPPAETLLAVLTLSALPRALAVRLAGHLSGGVVIGPGAVPDLPGFDWLRGVPLPVQAGAWERSSGVYDPRRRRIGVGSAPSPSVSVCGHELGHAVDHMEDRPSGSEWWSRLHSRRGPYLHPPYRQDAGELFAESFACVLTRRVTRLIGLVEDEAAAEEIYHWMAGRYGIG</sequence>
<organism evidence="1 2">
    <name type="scientific">Planobispora siamensis</name>
    <dbReference type="NCBI Taxonomy" id="936338"/>
    <lineage>
        <taxon>Bacteria</taxon>
        <taxon>Bacillati</taxon>
        <taxon>Actinomycetota</taxon>
        <taxon>Actinomycetes</taxon>
        <taxon>Streptosporangiales</taxon>
        <taxon>Streptosporangiaceae</taxon>
        <taxon>Planobispora</taxon>
    </lineage>
</organism>
<name>A0A8J3SQP8_9ACTN</name>
<evidence type="ECO:0000313" key="1">
    <source>
        <dbReference type="EMBL" id="GIH96970.1"/>
    </source>
</evidence>
<reference evidence="1 2" key="1">
    <citation type="submission" date="2021-01" db="EMBL/GenBank/DDBJ databases">
        <title>Whole genome shotgun sequence of Planobispora siamensis NBRC 107568.</title>
        <authorList>
            <person name="Komaki H."/>
            <person name="Tamura T."/>
        </authorList>
    </citation>
    <scope>NUCLEOTIDE SEQUENCE [LARGE SCALE GENOMIC DNA]</scope>
    <source>
        <strain evidence="1 2">NBRC 107568</strain>
    </source>
</reference>
<keyword evidence="2" id="KW-1185">Reference proteome</keyword>
<dbReference type="Gene3D" id="3.40.390.10">
    <property type="entry name" value="Collagenase (Catalytic Domain)"/>
    <property type="match status" value="1"/>
</dbReference>
<dbReference type="InterPro" id="IPR024079">
    <property type="entry name" value="MetalloPept_cat_dom_sf"/>
</dbReference>
<accession>A0A8J3SQP8</accession>
<dbReference type="EMBL" id="BOOJ01000075">
    <property type="protein sequence ID" value="GIH96970.1"/>
    <property type="molecule type" value="Genomic_DNA"/>
</dbReference>
<proteinExistence type="predicted"/>
<dbReference type="GO" id="GO:0008237">
    <property type="term" value="F:metallopeptidase activity"/>
    <property type="evidence" value="ECO:0007669"/>
    <property type="project" value="InterPro"/>
</dbReference>
<comment type="caution">
    <text evidence="1">The sequence shown here is derived from an EMBL/GenBank/DDBJ whole genome shotgun (WGS) entry which is preliminary data.</text>
</comment>
<dbReference type="AlphaFoldDB" id="A0A8J3SQP8"/>